<comment type="caution">
    <text evidence="2">The sequence shown here is derived from an EMBL/GenBank/DDBJ whole genome shotgun (WGS) entry which is preliminary data.</text>
</comment>
<reference evidence="2" key="1">
    <citation type="submission" date="2020-08" db="EMBL/GenBank/DDBJ databases">
        <title>Multicomponent nature underlies the extraordinary mechanical properties of spider dragline silk.</title>
        <authorList>
            <person name="Kono N."/>
            <person name="Nakamura H."/>
            <person name="Mori M."/>
            <person name="Yoshida Y."/>
            <person name="Ohtoshi R."/>
            <person name="Malay A.D."/>
            <person name="Moran D.A.P."/>
            <person name="Tomita M."/>
            <person name="Numata K."/>
            <person name="Arakawa K."/>
        </authorList>
    </citation>
    <scope>NUCLEOTIDE SEQUENCE</scope>
</reference>
<evidence type="ECO:0000256" key="1">
    <source>
        <dbReference type="SAM" id="MobiDB-lite"/>
    </source>
</evidence>
<sequence length="128" mass="12910">MGCPDSVGHHNNSPTPTMANGSPPRGPGPMQRGPGPGPSTAARPGGKFSPGRNRPRPAAPECSSRRRSALLKATAATAATATAAQTAAAEATSNGRRSWADLSSLSEAEKAKILSGTAPAQDMDEVSH</sequence>
<feature type="compositionally biased region" description="Polar residues" evidence="1">
    <location>
        <begin position="9"/>
        <end position="20"/>
    </location>
</feature>
<gene>
    <name evidence="2" type="ORF">TNIN_273441</name>
</gene>
<protein>
    <submittedName>
        <fullName evidence="2">Uncharacterized protein</fullName>
    </submittedName>
</protein>
<accession>A0A8X6WRV7</accession>
<proteinExistence type="predicted"/>
<keyword evidence="3" id="KW-1185">Reference proteome</keyword>
<dbReference type="Proteomes" id="UP000886998">
    <property type="component" value="Unassembled WGS sequence"/>
</dbReference>
<dbReference type="AlphaFoldDB" id="A0A8X6WRV7"/>
<organism evidence="2 3">
    <name type="scientific">Trichonephila inaurata madagascariensis</name>
    <dbReference type="NCBI Taxonomy" id="2747483"/>
    <lineage>
        <taxon>Eukaryota</taxon>
        <taxon>Metazoa</taxon>
        <taxon>Ecdysozoa</taxon>
        <taxon>Arthropoda</taxon>
        <taxon>Chelicerata</taxon>
        <taxon>Arachnida</taxon>
        <taxon>Araneae</taxon>
        <taxon>Araneomorphae</taxon>
        <taxon>Entelegynae</taxon>
        <taxon>Araneoidea</taxon>
        <taxon>Nephilidae</taxon>
        <taxon>Trichonephila</taxon>
        <taxon>Trichonephila inaurata</taxon>
    </lineage>
</organism>
<feature type="region of interest" description="Disordered" evidence="1">
    <location>
        <begin position="1"/>
        <end position="75"/>
    </location>
</feature>
<dbReference type="EMBL" id="BMAV01001817">
    <property type="protein sequence ID" value="GFY40297.1"/>
    <property type="molecule type" value="Genomic_DNA"/>
</dbReference>
<name>A0A8X6WRV7_9ARAC</name>
<evidence type="ECO:0000313" key="2">
    <source>
        <dbReference type="EMBL" id="GFY40297.1"/>
    </source>
</evidence>
<evidence type="ECO:0000313" key="3">
    <source>
        <dbReference type="Proteomes" id="UP000886998"/>
    </source>
</evidence>